<dbReference type="EMBL" id="CP089984">
    <property type="protein sequence ID" value="WXB18733.1"/>
    <property type="molecule type" value="Genomic_DNA"/>
</dbReference>
<keyword evidence="3" id="KW-1185">Reference proteome</keyword>
<dbReference type="Proteomes" id="UP001370348">
    <property type="component" value="Chromosome"/>
</dbReference>
<name>A0ABZ2M899_9BACT</name>
<evidence type="ECO:0000313" key="2">
    <source>
        <dbReference type="EMBL" id="WXB18733.1"/>
    </source>
</evidence>
<sequence>MKRGSTLLIGFLTASASIVMLAPGCGSSDVSGFDNMVDEAGIPGPNPGGDFGDSGPRGGKPCTGLCQQQVRCDDGGDTTVSGIVYDPAGKVPLYNVVVYVPNAELGGIQTGASCDRCDPSLYSGNPLTGVQTDAKGQFKIPNMPVGKDIPLVIQIGKWRRTIKVPHVARCVDTPLPATETRLPRNQREGNIPLMAITTGGSDSMECLPLRMGIDISEYSIKGGPGRIHLYKGENDIEEDPSDNAYSTGKFVSSVAGGASFPASTELWNSTDRLKAYDMVILSCEGSPNPKSKPPEATKALYEYESIGGRVFASHWHEYFFRKGPEDVQKTGTWDEEAYEPTSDTYTAMGIVRTKNGDKDFPKGIAFADWLDNVKATNPRTQLSITEPRGVLTAVNASKAQEWITIPTYPRAPAVQFMSYNAPIGAADDKICGRAIFTDMHVSAGVPRGTPRDIVGEQGTQFPAGCKGYDPKDPEAVRKADLTPQEKALEFMLFDLASCVSSDDKPPPPPVIH</sequence>
<gene>
    <name evidence="2" type="ORF">LZC94_16035</name>
</gene>
<dbReference type="RefSeq" id="WP_394828361.1">
    <property type="nucleotide sequence ID" value="NZ_CP089984.1"/>
</dbReference>
<evidence type="ECO:0000256" key="1">
    <source>
        <dbReference type="SAM" id="SignalP"/>
    </source>
</evidence>
<dbReference type="InterPro" id="IPR008969">
    <property type="entry name" value="CarboxyPept-like_regulatory"/>
</dbReference>
<keyword evidence="1" id="KW-0732">Signal</keyword>
<proteinExistence type="predicted"/>
<feature type="chain" id="PRO_5046095971" evidence="1">
    <location>
        <begin position="23"/>
        <end position="512"/>
    </location>
</feature>
<accession>A0ABZ2M899</accession>
<evidence type="ECO:0000313" key="3">
    <source>
        <dbReference type="Proteomes" id="UP001370348"/>
    </source>
</evidence>
<feature type="signal peptide" evidence="1">
    <location>
        <begin position="1"/>
        <end position="22"/>
    </location>
</feature>
<reference evidence="2 3" key="1">
    <citation type="submission" date="2021-12" db="EMBL/GenBank/DDBJ databases">
        <title>Discovery of the Pendulisporaceae a myxobacterial family with distinct sporulation behavior and unique specialized metabolism.</title>
        <authorList>
            <person name="Garcia R."/>
            <person name="Popoff A."/>
            <person name="Bader C.D."/>
            <person name="Loehr J."/>
            <person name="Walesch S."/>
            <person name="Walt C."/>
            <person name="Boldt J."/>
            <person name="Bunk B."/>
            <person name="Haeckl F.J.F.P.J."/>
            <person name="Gunesch A.P."/>
            <person name="Birkelbach J."/>
            <person name="Nuebel U."/>
            <person name="Pietschmann T."/>
            <person name="Bach T."/>
            <person name="Mueller R."/>
        </authorList>
    </citation>
    <scope>NUCLEOTIDE SEQUENCE [LARGE SCALE GENOMIC DNA]</scope>
    <source>
        <strain evidence="2 3">MSr11954</strain>
    </source>
</reference>
<organism evidence="2 3">
    <name type="scientific">Pendulispora albinea</name>
    <dbReference type="NCBI Taxonomy" id="2741071"/>
    <lineage>
        <taxon>Bacteria</taxon>
        <taxon>Pseudomonadati</taxon>
        <taxon>Myxococcota</taxon>
        <taxon>Myxococcia</taxon>
        <taxon>Myxococcales</taxon>
        <taxon>Sorangiineae</taxon>
        <taxon>Pendulisporaceae</taxon>
        <taxon>Pendulispora</taxon>
    </lineage>
</organism>
<protein>
    <submittedName>
        <fullName evidence="2">Carboxypeptidase-like regulatory domain-containing protein</fullName>
    </submittedName>
</protein>
<dbReference type="SUPFAM" id="SSF49464">
    <property type="entry name" value="Carboxypeptidase regulatory domain-like"/>
    <property type="match status" value="1"/>
</dbReference>